<evidence type="ECO:0000256" key="2">
    <source>
        <dbReference type="ARBA" id="ARBA00022679"/>
    </source>
</evidence>
<dbReference type="Gene3D" id="3.40.50.150">
    <property type="entry name" value="Vaccinia Virus protein VP39"/>
    <property type="match status" value="1"/>
</dbReference>
<dbReference type="GO" id="GO:0008168">
    <property type="term" value="F:methyltransferase activity"/>
    <property type="evidence" value="ECO:0007669"/>
    <property type="project" value="UniProtKB-KW"/>
</dbReference>
<feature type="domain" description="Methyltransferase" evidence="3">
    <location>
        <begin position="391"/>
        <end position="470"/>
    </location>
</feature>
<dbReference type="PANTHER" id="PTHR43861">
    <property type="entry name" value="TRANS-ACONITATE 2-METHYLTRANSFERASE-RELATED"/>
    <property type="match status" value="1"/>
</dbReference>
<evidence type="ECO:0000313" key="4">
    <source>
        <dbReference type="EMBL" id="KAK1929478.1"/>
    </source>
</evidence>
<evidence type="ECO:0000259" key="3">
    <source>
        <dbReference type="Pfam" id="PF13649"/>
    </source>
</evidence>
<organism evidence="4 5">
    <name type="scientific">Phytophthora citrophthora</name>
    <dbReference type="NCBI Taxonomy" id="4793"/>
    <lineage>
        <taxon>Eukaryota</taxon>
        <taxon>Sar</taxon>
        <taxon>Stramenopiles</taxon>
        <taxon>Oomycota</taxon>
        <taxon>Peronosporomycetes</taxon>
        <taxon>Peronosporales</taxon>
        <taxon>Peronosporaceae</taxon>
        <taxon>Phytophthora</taxon>
    </lineage>
</organism>
<keyword evidence="2" id="KW-0808">Transferase</keyword>
<sequence length="555" mass="61634">MKLGKMATLDDAALYTLAYFTSTWVQPVDVFVLPRLREVLDGVNTLNTKHQLVGLLEVRRMDADEHSSSNSINTKTQRLEPSYAAEYELQWLQFWLIDILSTFRSLCKHFQVTDLPACVLLDAQGQALTHGALKALETLGLTINIMLTGEQKELCQLHEDEEDPSSTNSDSWNILGELLKVSGGPNTLQPLRSVCFTTEGSDFPELLEVDDTALVKMREEAFEQFETGQFLPAASSFVRVLLRCPTCTKSSFNLAVILQMIGETYFAVASMLRVVALDDSDSVAHTVLRSVYYLEEPDLVVGGYHCIISTDPDNHVRAVHSLATLEGATTTRTAAPAYVAEVFDELADSFEEKLVSHLQYRVPWQLVEALQKLSPPGFVPEGSSVEPQWVVADVGCGTGLCGRLLRPHVKHITGVDISPLMIEKTRAQGSYDELQTVDIVPFLESRADESLDLIISADVWIYVGALEKVFELSAHKLRASCGWMVFSIELISSALKESVGFLLAPSGRFQHSHEYITSLARRWGFTVAVQQDIHVRKESGEPIPGRVYLLQLTGR</sequence>
<dbReference type="SUPFAM" id="SSF48452">
    <property type="entry name" value="TPR-like"/>
    <property type="match status" value="1"/>
</dbReference>
<evidence type="ECO:0000313" key="5">
    <source>
        <dbReference type="Proteomes" id="UP001259832"/>
    </source>
</evidence>
<dbReference type="Pfam" id="PF13649">
    <property type="entry name" value="Methyltransf_25"/>
    <property type="match status" value="1"/>
</dbReference>
<keyword evidence="5" id="KW-1185">Reference proteome</keyword>
<accession>A0AAD9G066</accession>
<dbReference type="Gene3D" id="1.25.40.10">
    <property type="entry name" value="Tetratricopeptide repeat domain"/>
    <property type="match status" value="1"/>
</dbReference>
<dbReference type="EMBL" id="JASMQC010000048">
    <property type="protein sequence ID" value="KAK1929478.1"/>
    <property type="molecule type" value="Genomic_DNA"/>
</dbReference>
<name>A0AAD9G066_9STRA</name>
<evidence type="ECO:0000256" key="1">
    <source>
        <dbReference type="ARBA" id="ARBA00022603"/>
    </source>
</evidence>
<dbReference type="Proteomes" id="UP001259832">
    <property type="component" value="Unassembled WGS sequence"/>
</dbReference>
<protein>
    <recommendedName>
        <fullName evidence="3">Methyltransferase domain-containing protein</fullName>
    </recommendedName>
</protein>
<dbReference type="SUPFAM" id="SSF53335">
    <property type="entry name" value="S-adenosyl-L-methionine-dependent methyltransferases"/>
    <property type="match status" value="1"/>
</dbReference>
<dbReference type="CDD" id="cd02440">
    <property type="entry name" value="AdoMet_MTases"/>
    <property type="match status" value="1"/>
</dbReference>
<gene>
    <name evidence="4" type="ORF">P3T76_015046</name>
</gene>
<dbReference type="InterPro" id="IPR029063">
    <property type="entry name" value="SAM-dependent_MTases_sf"/>
</dbReference>
<comment type="caution">
    <text evidence="4">The sequence shown here is derived from an EMBL/GenBank/DDBJ whole genome shotgun (WGS) entry which is preliminary data.</text>
</comment>
<proteinExistence type="predicted"/>
<dbReference type="PANTHER" id="PTHR43861:SF1">
    <property type="entry name" value="TRANS-ACONITATE 2-METHYLTRANSFERASE"/>
    <property type="match status" value="1"/>
</dbReference>
<dbReference type="AlphaFoldDB" id="A0AAD9G066"/>
<reference evidence="4" key="1">
    <citation type="submission" date="2023-08" db="EMBL/GenBank/DDBJ databases">
        <title>Reference Genome Resource for the Citrus Pathogen Phytophthora citrophthora.</title>
        <authorList>
            <person name="Moller H."/>
            <person name="Coetzee B."/>
            <person name="Rose L.J."/>
            <person name="Van Niekerk J.M."/>
        </authorList>
    </citation>
    <scope>NUCLEOTIDE SEQUENCE</scope>
    <source>
        <strain evidence="4">STE-U-9442</strain>
    </source>
</reference>
<dbReference type="GO" id="GO:0032259">
    <property type="term" value="P:methylation"/>
    <property type="evidence" value="ECO:0007669"/>
    <property type="project" value="UniProtKB-KW"/>
</dbReference>
<dbReference type="InterPro" id="IPR011990">
    <property type="entry name" value="TPR-like_helical_dom_sf"/>
</dbReference>
<keyword evidence="1" id="KW-0489">Methyltransferase</keyword>
<dbReference type="InterPro" id="IPR041698">
    <property type="entry name" value="Methyltransf_25"/>
</dbReference>